<dbReference type="InterPro" id="IPR003593">
    <property type="entry name" value="AAA+_ATPase"/>
</dbReference>
<dbReference type="Gene3D" id="3.40.50.300">
    <property type="entry name" value="P-loop containing nucleotide triphosphate hydrolases"/>
    <property type="match status" value="1"/>
</dbReference>
<dbReference type="GO" id="GO:0015562">
    <property type="term" value="F:efflux transmembrane transporter activity"/>
    <property type="evidence" value="ECO:0007669"/>
    <property type="project" value="UniProtKB-ARBA"/>
</dbReference>
<dbReference type="InterPro" id="IPR003439">
    <property type="entry name" value="ABC_transporter-like_ATP-bd"/>
</dbReference>
<organism evidence="12 13">
    <name type="scientific">Callipepla squamata</name>
    <name type="common">Scaled quail</name>
    <dbReference type="NCBI Taxonomy" id="9009"/>
    <lineage>
        <taxon>Eukaryota</taxon>
        <taxon>Metazoa</taxon>
        <taxon>Chordata</taxon>
        <taxon>Craniata</taxon>
        <taxon>Vertebrata</taxon>
        <taxon>Euteleostomi</taxon>
        <taxon>Archelosauria</taxon>
        <taxon>Archosauria</taxon>
        <taxon>Dinosauria</taxon>
        <taxon>Saurischia</taxon>
        <taxon>Theropoda</taxon>
        <taxon>Coelurosauria</taxon>
        <taxon>Aves</taxon>
        <taxon>Neognathae</taxon>
        <taxon>Galloanserae</taxon>
        <taxon>Galliformes</taxon>
        <taxon>Odontophoridae</taxon>
        <taxon>Callipepla</taxon>
    </lineage>
</organism>
<evidence type="ECO:0000256" key="5">
    <source>
        <dbReference type="ARBA" id="ARBA00022741"/>
    </source>
</evidence>
<feature type="region of interest" description="Disordered" evidence="9">
    <location>
        <begin position="41"/>
        <end position="60"/>
    </location>
</feature>
<name>A0A226N192_CALSU</name>
<dbReference type="Pfam" id="PF19055">
    <property type="entry name" value="ABC2_membrane_7"/>
    <property type="match status" value="1"/>
</dbReference>
<evidence type="ECO:0000256" key="1">
    <source>
        <dbReference type="ARBA" id="ARBA00004141"/>
    </source>
</evidence>
<dbReference type="Proteomes" id="UP000198323">
    <property type="component" value="Unassembled WGS sequence"/>
</dbReference>
<evidence type="ECO:0000256" key="4">
    <source>
        <dbReference type="ARBA" id="ARBA00022692"/>
    </source>
</evidence>
<dbReference type="OrthoDB" id="66620at2759"/>
<dbReference type="PANTHER" id="PTHR48041:SF82">
    <property type="entry name" value="ATP BINDING CASSETTE SUBFAMILY G MEMBER 2 (JUNIOR BLOOD GROUP)"/>
    <property type="match status" value="1"/>
</dbReference>
<keyword evidence="6" id="KW-0067">ATP-binding</keyword>
<dbReference type="CDD" id="cd03213">
    <property type="entry name" value="ABCG_EPDR"/>
    <property type="match status" value="1"/>
</dbReference>
<dbReference type="Pfam" id="PF01061">
    <property type="entry name" value="ABC2_membrane"/>
    <property type="match status" value="1"/>
</dbReference>
<evidence type="ECO:0000256" key="7">
    <source>
        <dbReference type="ARBA" id="ARBA00022989"/>
    </source>
</evidence>
<feature type="domain" description="ABC transporter" evidence="11">
    <location>
        <begin position="64"/>
        <end position="313"/>
    </location>
</feature>
<keyword evidence="5" id="KW-0547">Nucleotide-binding</keyword>
<evidence type="ECO:0000256" key="10">
    <source>
        <dbReference type="SAM" id="Phobius"/>
    </source>
</evidence>
<keyword evidence="7 10" id="KW-1133">Transmembrane helix</keyword>
<keyword evidence="13" id="KW-1185">Reference proteome</keyword>
<evidence type="ECO:0000259" key="11">
    <source>
        <dbReference type="PROSITE" id="PS50893"/>
    </source>
</evidence>
<accession>A0A226N192</accession>
<dbReference type="InterPro" id="IPR043926">
    <property type="entry name" value="ABCG_dom"/>
</dbReference>
<dbReference type="FunFam" id="3.40.50.300:FF:000622">
    <property type="entry name" value="ATP-binding cassette sub-family G member 2"/>
    <property type="match status" value="1"/>
</dbReference>
<sequence>MGTAQNNSHLKNPHAVEFDLCNKDMMADTFDHSVISVGEEEGANSFQRSLPTRDSLRSPRGSVVSFHNIQYSVKQSSGFLCSRKTVEKKILHNVYGIMKPGLNAILGPTGSGKSSLLDVLAARKDPAGLSGEVLIDGIPQPPNFKCISGYVVQDDVVMGTMTVRENLHFSAALRLPSSISFQEKEERVTQIISELGLSKVADAKVGTELIRGVSGGERKRTNIGMELITEPPVLFLDEPTTGLDASTANAVLILLKKLSRRGRTIIFSIHQPRYSIFKLFDSLTLLALGKVLYHGPAKQALEYFSSIGYECEPFNNPADFFLDIINGDSTAVAANKEDYNPADTEKEVSTENGEENVSVSVVDTLHQKYLNSSLYQSTKEALGKVELGQGRKKKVSKKGHEITYANGFFTQLYWVSKRSLKNLIRNPQASIAQIAVTVILALVVGAIFFGVKLDESGIQNRHQYTSGYYRVSAYFLALMLGDLLPMRTAPAIIFSCITYWMIGFQAVAGRFFFFMLALVLVSYTATAMSLAISAGMEVVAVANLLITICFVLMLIFSGLLVNLPSVMGWLNWLKYFSIPRYGLTALQVNEFRDLYFCGDRPNVTTSAENATVCPPVNSGVRCSGEDYLLSQGIAPTNMAMWENIVALLCMTVIFLLIAYLKLRFMRKFT</sequence>
<comment type="caution">
    <text evidence="12">The sequence shown here is derived from an EMBL/GenBank/DDBJ whole genome shotgun (WGS) entry which is preliminary data.</text>
</comment>
<feature type="transmembrane region" description="Helical" evidence="10">
    <location>
        <begin position="538"/>
        <end position="561"/>
    </location>
</feature>
<dbReference type="GO" id="GO:0140359">
    <property type="term" value="F:ABC-type transporter activity"/>
    <property type="evidence" value="ECO:0007669"/>
    <property type="project" value="InterPro"/>
</dbReference>
<proteinExistence type="inferred from homology"/>
<evidence type="ECO:0000256" key="3">
    <source>
        <dbReference type="ARBA" id="ARBA00022448"/>
    </source>
</evidence>
<evidence type="ECO:0000256" key="6">
    <source>
        <dbReference type="ARBA" id="ARBA00022840"/>
    </source>
</evidence>
<dbReference type="GO" id="GO:0005524">
    <property type="term" value="F:ATP binding"/>
    <property type="evidence" value="ECO:0007669"/>
    <property type="project" value="UniProtKB-KW"/>
</dbReference>
<dbReference type="PROSITE" id="PS50893">
    <property type="entry name" value="ABC_TRANSPORTER_2"/>
    <property type="match status" value="1"/>
</dbReference>
<evidence type="ECO:0000256" key="9">
    <source>
        <dbReference type="SAM" id="MobiDB-lite"/>
    </source>
</evidence>
<dbReference type="Pfam" id="PF00005">
    <property type="entry name" value="ABC_tran"/>
    <property type="match status" value="1"/>
</dbReference>
<protein>
    <recommendedName>
        <fullName evidence="11">ABC transporter domain-containing protein</fullName>
    </recommendedName>
</protein>
<keyword evidence="4 10" id="KW-0812">Transmembrane</keyword>
<comment type="similarity">
    <text evidence="2">Belongs to the ABC transporter superfamily. ABCG family. Eye pigment precursor importer (TC 3.A.1.204) subfamily.</text>
</comment>
<dbReference type="SUPFAM" id="SSF52540">
    <property type="entry name" value="P-loop containing nucleoside triphosphate hydrolases"/>
    <property type="match status" value="1"/>
</dbReference>
<evidence type="ECO:0000256" key="2">
    <source>
        <dbReference type="ARBA" id="ARBA00005814"/>
    </source>
</evidence>
<dbReference type="STRING" id="9009.A0A226N192"/>
<evidence type="ECO:0000256" key="8">
    <source>
        <dbReference type="ARBA" id="ARBA00023136"/>
    </source>
</evidence>
<keyword evidence="8 10" id="KW-0472">Membrane</keyword>
<dbReference type="AlphaFoldDB" id="A0A226N192"/>
<feature type="transmembrane region" description="Helical" evidence="10">
    <location>
        <begin position="431"/>
        <end position="451"/>
    </location>
</feature>
<dbReference type="GO" id="GO:0008514">
    <property type="term" value="F:organic anion transmembrane transporter activity"/>
    <property type="evidence" value="ECO:0007669"/>
    <property type="project" value="UniProtKB-ARBA"/>
</dbReference>
<keyword evidence="3" id="KW-0813">Transport</keyword>
<dbReference type="InterPro" id="IPR050352">
    <property type="entry name" value="ABCG_transporters"/>
</dbReference>
<gene>
    <name evidence="12" type="ORF">ASZ78_011975</name>
</gene>
<dbReference type="PANTHER" id="PTHR48041">
    <property type="entry name" value="ABC TRANSPORTER G FAMILY MEMBER 28"/>
    <property type="match status" value="1"/>
</dbReference>
<dbReference type="InterPro" id="IPR027417">
    <property type="entry name" value="P-loop_NTPase"/>
</dbReference>
<feature type="transmembrane region" description="Helical" evidence="10">
    <location>
        <begin position="508"/>
        <end position="531"/>
    </location>
</feature>
<dbReference type="GO" id="GO:0016324">
    <property type="term" value="C:apical plasma membrane"/>
    <property type="evidence" value="ECO:0007669"/>
    <property type="project" value="UniProtKB-ARBA"/>
</dbReference>
<comment type="subcellular location">
    <subcellularLocation>
        <location evidence="1">Membrane</location>
        <topology evidence="1">Multi-pass membrane protein</topology>
    </subcellularLocation>
</comment>
<dbReference type="GO" id="GO:0016887">
    <property type="term" value="F:ATP hydrolysis activity"/>
    <property type="evidence" value="ECO:0007669"/>
    <property type="project" value="InterPro"/>
</dbReference>
<evidence type="ECO:0000313" key="13">
    <source>
        <dbReference type="Proteomes" id="UP000198323"/>
    </source>
</evidence>
<dbReference type="SMART" id="SM00382">
    <property type="entry name" value="AAA"/>
    <property type="match status" value="1"/>
</dbReference>
<evidence type="ECO:0000313" key="12">
    <source>
        <dbReference type="EMBL" id="OXB61353.1"/>
    </source>
</evidence>
<feature type="transmembrane region" description="Helical" evidence="10">
    <location>
        <begin position="472"/>
        <end position="502"/>
    </location>
</feature>
<reference evidence="12 13" key="1">
    <citation type="submission" date="2016-07" db="EMBL/GenBank/DDBJ databases">
        <title>Disparate Historic Effective Population Sizes Predicted by Modern Levels of Genome Diversity for the Scaled Quail (Callipepla squamata) and the Northern Bobwhite (Colinus virginianus): Inferences from First and Second Generation Draft Genome Assemblies for Sympatric New World Quail.</title>
        <authorList>
            <person name="Oldeschulte D.L."/>
            <person name="Halley Y.A."/>
            <person name="Bhattarai E.K."/>
            <person name="Brashear W.A."/>
            <person name="Hill J."/>
            <person name="Metz R.P."/>
            <person name="Johnson C.D."/>
            <person name="Rollins D."/>
            <person name="Peterson M.J."/>
            <person name="Bickhart D.M."/>
            <person name="Decker J.E."/>
            <person name="Seabury C.M."/>
        </authorList>
    </citation>
    <scope>NUCLEOTIDE SEQUENCE [LARGE SCALE GENOMIC DNA]</scope>
    <source>
        <strain evidence="12 13">Texas</strain>
        <tissue evidence="12">Leg muscle</tissue>
    </source>
</reference>
<dbReference type="InterPro" id="IPR013525">
    <property type="entry name" value="ABC2_TM"/>
</dbReference>
<dbReference type="EMBL" id="MCFN01000277">
    <property type="protein sequence ID" value="OXB61353.1"/>
    <property type="molecule type" value="Genomic_DNA"/>
</dbReference>
<feature type="transmembrane region" description="Helical" evidence="10">
    <location>
        <begin position="644"/>
        <end position="662"/>
    </location>
</feature>